<sequence length="160" mass="18183">MARSNFLMNDFNLEKQQSKFPLSFSGKVDGYYTVVEVNETSYGPGEYLIKFGVSGENNDFSEVINKLNERFVGKHKPLVVEMKSNHLSLAGTIPMRKKAFEKHISSLINEAVAQLKELGIHTGDFLYGDTDDTVSLYQMENTFMFLSDRSYQTIKDDLDS</sequence>
<evidence type="ECO:0000313" key="1">
    <source>
        <dbReference type="EMBL" id="GAA0359336.1"/>
    </source>
</evidence>
<name>A0ABP3H2J0_9LACT</name>
<accession>A0ABP3H2J0</accession>
<dbReference type="RefSeq" id="WP_343754510.1">
    <property type="nucleotide sequence ID" value="NZ_BAAACW010000061.1"/>
</dbReference>
<dbReference type="Proteomes" id="UP001501166">
    <property type="component" value="Unassembled WGS sequence"/>
</dbReference>
<protein>
    <submittedName>
        <fullName evidence="1">Uncharacterized protein</fullName>
    </submittedName>
</protein>
<reference evidence="2" key="1">
    <citation type="journal article" date="2019" name="Int. J. Syst. Evol. Microbiol.">
        <title>The Global Catalogue of Microorganisms (GCM) 10K type strain sequencing project: providing services to taxonomists for standard genome sequencing and annotation.</title>
        <authorList>
            <consortium name="The Broad Institute Genomics Platform"/>
            <consortium name="The Broad Institute Genome Sequencing Center for Infectious Disease"/>
            <person name="Wu L."/>
            <person name="Ma J."/>
        </authorList>
    </citation>
    <scope>NUCLEOTIDE SEQUENCE [LARGE SCALE GENOMIC DNA]</scope>
    <source>
        <strain evidence="2">JCM 12662</strain>
    </source>
</reference>
<dbReference type="EMBL" id="BAAACW010000061">
    <property type="protein sequence ID" value="GAA0359336.1"/>
    <property type="molecule type" value="Genomic_DNA"/>
</dbReference>
<evidence type="ECO:0000313" key="2">
    <source>
        <dbReference type="Proteomes" id="UP001501166"/>
    </source>
</evidence>
<comment type="caution">
    <text evidence="1">The sequence shown here is derived from an EMBL/GenBank/DDBJ whole genome shotgun (WGS) entry which is preliminary data.</text>
</comment>
<proteinExistence type="predicted"/>
<organism evidence="1 2">
    <name type="scientific">Alkalibacterium iburiense</name>
    <dbReference type="NCBI Taxonomy" id="290589"/>
    <lineage>
        <taxon>Bacteria</taxon>
        <taxon>Bacillati</taxon>
        <taxon>Bacillota</taxon>
        <taxon>Bacilli</taxon>
        <taxon>Lactobacillales</taxon>
        <taxon>Carnobacteriaceae</taxon>
        <taxon>Alkalibacterium</taxon>
    </lineage>
</organism>
<keyword evidence="2" id="KW-1185">Reference proteome</keyword>
<gene>
    <name evidence="1" type="ORF">GCM10008932_09940</name>
</gene>